<dbReference type="FunFam" id="2.60.40.2310:FF:000001">
    <property type="entry name" value="Subtilisin-like protease SBT1.5"/>
    <property type="match status" value="1"/>
</dbReference>
<dbReference type="EMBL" id="QPKB01000002">
    <property type="protein sequence ID" value="RWR75994.1"/>
    <property type="molecule type" value="Genomic_DNA"/>
</dbReference>
<organism evidence="10 11">
    <name type="scientific">Cinnamomum micranthum f. kanehirae</name>
    <dbReference type="NCBI Taxonomy" id="337451"/>
    <lineage>
        <taxon>Eukaryota</taxon>
        <taxon>Viridiplantae</taxon>
        <taxon>Streptophyta</taxon>
        <taxon>Embryophyta</taxon>
        <taxon>Tracheophyta</taxon>
        <taxon>Spermatophyta</taxon>
        <taxon>Magnoliopsida</taxon>
        <taxon>Magnoliidae</taxon>
        <taxon>Laurales</taxon>
        <taxon>Lauraceae</taxon>
        <taxon>Cinnamomum</taxon>
    </lineage>
</organism>
<dbReference type="Pfam" id="PF17766">
    <property type="entry name" value="fn3_6"/>
    <property type="match status" value="1"/>
</dbReference>
<dbReference type="InterPro" id="IPR000209">
    <property type="entry name" value="Peptidase_S8/S53_dom"/>
</dbReference>
<evidence type="ECO:0000256" key="5">
    <source>
        <dbReference type="ARBA" id="ARBA00022825"/>
    </source>
</evidence>
<feature type="domain" description="Peptidase S8/S53" evidence="7">
    <location>
        <begin position="337"/>
        <end position="449"/>
    </location>
</feature>
<dbReference type="InterPro" id="IPR010259">
    <property type="entry name" value="S8pro/Inhibitor_I9"/>
</dbReference>
<keyword evidence="5" id="KW-0720">Serine protease</keyword>
<gene>
    <name evidence="10" type="ORF">CKAN_00440200</name>
</gene>
<dbReference type="SUPFAM" id="SSF52743">
    <property type="entry name" value="Subtilisin-like"/>
    <property type="match status" value="1"/>
</dbReference>
<dbReference type="InterPro" id="IPR045051">
    <property type="entry name" value="SBT"/>
</dbReference>
<keyword evidence="3" id="KW-0732">Signal</keyword>
<dbReference type="InterPro" id="IPR037045">
    <property type="entry name" value="S8pro/Inhibitor_I9_sf"/>
</dbReference>
<dbReference type="PROSITE" id="PS51892">
    <property type="entry name" value="SUBTILASE"/>
    <property type="match status" value="1"/>
</dbReference>
<dbReference type="Gene3D" id="2.60.40.2310">
    <property type="match status" value="1"/>
</dbReference>
<protein>
    <submittedName>
        <fullName evidence="10">Subtilisin-like protein protease SBT4.3 isoform X1</fullName>
    </submittedName>
</protein>
<dbReference type="InterPro" id="IPR036852">
    <property type="entry name" value="Peptidase_S8/S53_dom_sf"/>
</dbReference>
<dbReference type="STRING" id="337451.A0A443NBU9"/>
<evidence type="ECO:0000256" key="6">
    <source>
        <dbReference type="PROSITE-ProRule" id="PRU01240"/>
    </source>
</evidence>
<name>A0A443NBU9_9MAGN</name>
<sequence length="606" mass="65350">MGALQNNQLDQFSIQYRQRSLLQSVLQGSSAEDRLVASYKRSFNGFAASLTEEEQQKIARMEGVLSVFPSKTYQLHTTRSWDFVGLSEPMKRETEKASDVIIGILDSGIWPESESFNDEGFGPPPRKWKGICQTDGNFTCNKGGVPSARIAVYKVCDVEGCSDSAILAAFDDAIADGVMRVLMQVQYQVLLPGFSLLPQAALIGKIVTEAIVGDKVFRGRSINTFGSTKSVPLILSTNASTSCDSARAGTCLAECLDRKLVKGKIIFCEKINSGDGALSSGAQGQIMQTKKEIDDSPIFPLPSTIVDMAQGDNIKSYIKSTKNPQAKILKSVALRDRTAPVVVSFSSRGPNPISSNILKPDITAPGVGIIAAYSPATSLTHIKQDKRSTKYAILSGTSMSCPHVSGAAAYVKAFHPDWSPAAIKSALMTTAFPINPRKNVDMEFAYGAGHINPMKAVNPGLVYDANKDDYIQFLCNEGYTAEEIRLISGAKFQCRKTNGTAGDLNYPSIQLLVDKNMTFSRKFSRSVTNVGTPISTYKAVVKQLPGLKIAVSPSVLSFKSVNEKHSFVVTVTGKVLSDANVTSTSLVWADGVHSVRSPIVVYTDAA</sequence>
<evidence type="ECO:0000259" key="7">
    <source>
        <dbReference type="Pfam" id="PF00082"/>
    </source>
</evidence>
<comment type="similarity">
    <text evidence="1 6">Belongs to the peptidase S8 family.</text>
</comment>
<evidence type="ECO:0000313" key="11">
    <source>
        <dbReference type="Proteomes" id="UP000283530"/>
    </source>
</evidence>
<dbReference type="PROSITE" id="PS00138">
    <property type="entry name" value="SUBTILASE_SER"/>
    <property type="match status" value="1"/>
</dbReference>
<dbReference type="PANTHER" id="PTHR10795">
    <property type="entry name" value="PROPROTEIN CONVERTASE SUBTILISIN/KEXIN"/>
    <property type="match status" value="1"/>
</dbReference>
<dbReference type="Pfam" id="PF05922">
    <property type="entry name" value="Inhibitor_I9"/>
    <property type="match status" value="1"/>
</dbReference>
<dbReference type="Pfam" id="PF00082">
    <property type="entry name" value="Peptidase_S8"/>
    <property type="match status" value="1"/>
</dbReference>
<evidence type="ECO:0000259" key="8">
    <source>
        <dbReference type="Pfam" id="PF05922"/>
    </source>
</evidence>
<evidence type="ECO:0000256" key="3">
    <source>
        <dbReference type="ARBA" id="ARBA00022729"/>
    </source>
</evidence>
<dbReference type="Gene3D" id="3.30.70.80">
    <property type="entry name" value="Peptidase S8 propeptide/proteinase inhibitor I9"/>
    <property type="match status" value="1"/>
</dbReference>
<keyword evidence="4" id="KW-0378">Hydrolase</keyword>
<proteinExistence type="inferred from homology"/>
<dbReference type="OrthoDB" id="206201at2759"/>
<feature type="domain" description="Subtilisin-like protease fibronectin type-III" evidence="9">
    <location>
        <begin position="503"/>
        <end position="601"/>
    </location>
</feature>
<accession>A0A443NBU9</accession>
<evidence type="ECO:0000256" key="1">
    <source>
        <dbReference type="ARBA" id="ARBA00011073"/>
    </source>
</evidence>
<dbReference type="PRINTS" id="PR00723">
    <property type="entry name" value="SUBTILISIN"/>
</dbReference>
<dbReference type="AlphaFoldDB" id="A0A443NBU9"/>
<keyword evidence="11" id="KW-1185">Reference proteome</keyword>
<dbReference type="GO" id="GO:0004252">
    <property type="term" value="F:serine-type endopeptidase activity"/>
    <property type="evidence" value="ECO:0007669"/>
    <property type="project" value="InterPro"/>
</dbReference>
<dbReference type="GO" id="GO:0006508">
    <property type="term" value="P:proteolysis"/>
    <property type="evidence" value="ECO:0007669"/>
    <property type="project" value="UniProtKB-KW"/>
</dbReference>
<dbReference type="InterPro" id="IPR041469">
    <property type="entry name" value="Subtilisin-like_FN3"/>
</dbReference>
<comment type="caution">
    <text evidence="10">The sequence shown here is derived from an EMBL/GenBank/DDBJ whole genome shotgun (WGS) entry which is preliminary data.</text>
</comment>
<evidence type="ECO:0000313" key="10">
    <source>
        <dbReference type="EMBL" id="RWR75994.1"/>
    </source>
</evidence>
<dbReference type="Gene3D" id="3.40.50.200">
    <property type="entry name" value="Peptidase S8/S53 domain"/>
    <property type="match status" value="1"/>
</dbReference>
<comment type="caution">
    <text evidence="6">Lacks conserved residue(s) required for the propagation of feature annotation.</text>
</comment>
<evidence type="ECO:0000259" key="9">
    <source>
        <dbReference type="Pfam" id="PF17766"/>
    </source>
</evidence>
<dbReference type="InterPro" id="IPR015500">
    <property type="entry name" value="Peptidase_S8_subtilisin-rel"/>
</dbReference>
<evidence type="ECO:0000256" key="2">
    <source>
        <dbReference type="ARBA" id="ARBA00022670"/>
    </source>
</evidence>
<evidence type="ECO:0000256" key="4">
    <source>
        <dbReference type="ARBA" id="ARBA00022801"/>
    </source>
</evidence>
<feature type="domain" description="Inhibitor I9" evidence="8">
    <location>
        <begin position="16"/>
        <end position="76"/>
    </location>
</feature>
<keyword evidence="2 10" id="KW-0645">Protease</keyword>
<reference evidence="10 11" key="1">
    <citation type="journal article" date="2019" name="Nat. Plants">
        <title>Stout camphor tree genome fills gaps in understanding of flowering plant genome evolution.</title>
        <authorList>
            <person name="Chaw S.M."/>
            <person name="Liu Y.C."/>
            <person name="Wu Y.W."/>
            <person name="Wang H.Y."/>
            <person name="Lin C.I."/>
            <person name="Wu C.S."/>
            <person name="Ke H.M."/>
            <person name="Chang L.Y."/>
            <person name="Hsu C.Y."/>
            <person name="Yang H.T."/>
            <person name="Sudianto E."/>
            <person name="Hsu M.H."/>
            <person name="Wu K.P."/>
            <person name="Wang L.N."/>
            <person name="Leebens-Mack J.H."/>
            <person name="Tsai I.J."/>
        </authorList>
    </citation>
    <scope>NUCLEOTIDE SEQUENCE [LARGE SCALE GENOMIC DNA]</scope>
    <source>
        <strain evidence="11">cv. Chaw 1501</strain>
        <tissue evidence="10">Young leaves</tissue>
    </source>
</reference>
<dbReference type="InterPro" id="IPR023828">
    <property type="entry name" value="Peptidase_S8_Ser-AS"/>
</dbReference>
<dbReference type="Proteomes" id="UP000283530">
    <property type="component" value="Unassembled WGS sequence"/>
</dbReference>